<dbReference type="PIRSF" id="PIRSF028696">
    <property type="entry name" value="UCP028696"/>
    <property type="match status" value="1"/>
</dbReference>
<dbReference type="AlphaFoldDB" id="A0A2T3JHF9"/>
<accession>A0A2T3JHF9</accession>
<dbReference type="InterPro" id="IPR016896">
    <property type="entry name" value="DUF2860"/>
</dbReference>
<gene>
    <name evidence="1" type="ORF">C9J12_12305</name>
</gene>
<reference evidence="1 2" key="1">
    <citation type="submission" date="2018-01" db="EMBL/GenBank/DDBJ databases">
        <title>Whole genome sequencing of Histamine producing bacteria.</title>
        <authorList>
            <person name="Butler K."/>
        </authorList>
    </citation>
    <scope>NUCLEOTIDE SEQUENCE [LARGE SCALE GENOMIC DNA]</scope>
    <source>
        <strain evidence="1 2">JCM 12947</strain>
    </source>
</reference>
<dbReference type="EMBL" id="PYMJ01000010">
    <property type="protein sequence ID" value="PSU48388.1"/>
    <property type="molecule type" value="Genomic_DNA"/>
</dbReference>
<keyword evidence="2" id="KW-1185">Reference proteome</keyword>
<evidence type="ECO:0000313" key="2">
    <source>
        <dbReference type="Proteomes" id="UP000240987"/>
    </source>
</evidence>
<dbReference type="RefSeq" id="WP_107242988.1">
    <property type="nucleotide sequence ID" value="NZ_PYMJ01000010.1"/>
</dbReference>
<organism evidence="1 2">
    <name type="scientific">Photobacterium frigidiphilum</name>
    <dbReference type="NCBI Taxonomy" id="264736"/>
    <lineage>
        <taxon>Bacteria</taxon>
        <taxon>Pseudomonadati</taxon>
        <taxon>Pseudomonadota</taxon>
        <taxon>Gammaproteobacteria</taxon>
        <taxon>Vibrionales</taxon>
        <taxon>Vibrionaceae</taxon>
        <taxon>Photobacterium</taxon>
    </lineage>
</organism>
<dbReference type="OrthoDB" id="6199337at2"/>
<dbReference type="Proteomes" id="UP000240987">
    <property type="component" value="Unassembled WGS sequence"/>
</dbReference>
<evidence type="ECO:0000313" key="1">
    <source>
        <dbReference type="EMBL" id="PSU48388.1"/>
    </source>
</evidence>
<proteinExistence type="predicted"/>
<protein>
    <submittedName>
        <fullName evidence="1">DUF2860 domain-containing protein</fullName>
    </submittedName>
</protein>
<comment type="caution">
    <text evidence="1">The sequence shown here is derived from an EMBL/GenBank/DDBJ whole genome shotgun (WGS) entry which is preliminary data.</text>
</comment>
<sequence length="350" mass="39203">MTIVDINIDWPMRFSMRYLSFLVFSTTMVSSAYAMKPIPPQSGFSGFINLGAGVTSVESNTLAKFGGVDLGNKSIDTLTSSPDSETSGLPVLGLEIAYTFASTRTQIFFGNQLEDYIRFDFAARAGVRQEIGNAGVIGVSFLQTPLATEMWEDPFVTGTNRTNTDRTSNGYRLIWDKIYGTGLELRYSAREVDIDKERSGEDLGLSAADRALLDRNGDRNRFSVQYTFNRDENKHRITPAIAYIDQDLDGDAVAYDGLSFNVNYIYSVNRWKFVTNASYATLEYDEANPVYSKKADSNRYGLSFTAFYNKPFGWEGWLANAGVVWFEEDSDINFYDSSVNLASIGMLYLF</sequence>
<name>A0A2T3JHF9_9GAMM</name>
<dbReference type="Pfam" id="PF11059">
    <property type="entry name" value="DUF2860"/>
    <property type="match status" value="1"/>
</dbReference>